<dbReference type="GO" id="GO:0000977">
    <property type="term" value="F:RNA polymerase II transcription regulatory region sequence-specific DNA binding"/>
    <property type="evidence" value="ECO:0007669"/>
    <property type="project" value="InterPro"/>
</dbReference>
<accession>A0A5B6YSP3</accession>
<protein>
    <recommendedName>
        <fullName evidence="7">MADS-box domain-containing protein</fullName>
    </recommendedName>
</protein>
<evidence type="ECO:0000256" key="5">
    <source>
        <dbReference type="ARBA" id="ARBA00023242"/>
    </source>
</evidence>
<dbReference type="EMBL" id="GHES01003787">
    <property type="protein sequence ID" value="MPA34346.1"/>
    <property type="molecule type" value="Transcribed_RNA"/>
</dbReference>
<dbReference type="InterPro" id="IPR033896">
    <property type="entry name" value="MEF2-like_N"/>
</dbReference>
<feature type="region of interest" description="Disordered" evidence="6">
    <location>
        <begin position="312"/>
        <end position="341"/>
    </location>
</feature>
<comment type="subcellular location">
    <subcellularLocation>
        <location evidence="1">Nucleus</location>
    </subcellularLocation>
</comment>
<dbReference type="InterPro" id="IPR050142">
    <property type="entry name" value="MADS-box/MEF2_TF"/>
</dbReference>
<evidence type="ECO:0000313" key="8">
    <source>
        <dbReference type="EMBL" id="MPA34346.1"/>
    </source>
</evidence>
<proteinExistence type="predicted"/>
<dbReference type="SUPFAM" id="SSF55455">
    <property type="entry name" value="SRF-like"/>
    <property type="match status" value="1"/>
</dbReference>
<keyword evidence="3" id="KW-0238">DNA-binding</keyword>
<evidence type="ECO:0000256" key="2">
    <source>
        <dbReference type="ARBA" id="ARBA00023015"/>
    </source>
</evidence>
<keyword evidence="2" id="KW-0805">Transcription regulation</keyword>
<evidence type="ECO:0000259" key="7">
    <source>
        <dbReference type="PROSITE" id="PS50066"/>
    </source>
</evidence>
<gene>
    <name evidence="8" type="ORF">Din_003787</name>
</gene>
<dbReference type="PANTHER" id="PTHR48019">
    <property type="entry name" value="SERUM RESPONSE FACTOR HOMOLOG"/>
    <property type="match status" value="1"/>
</dbReference>
<evidence type="ECO:0000256" key="4">
    <source>
        <dbReference type="ARBA" id="ARBA00023163"/>
    </source>
</evidence>
<dbReference type="CDD" id="cd00265">
    <property type="entry name" value="MADS_MEF2_like"/>
    <property type="match status" value="1"/>
</dbReference>
<dbReference type="Gene3D" id="3.40.1810.10">
    <property type="entry name" value="Transcription factor, MADS-box"/>
    <property type="match status" value="1"/>
</dbReference>
<dbReference type="InterPro" id="IPR002100">
    <property type="entry name" value="TF_MADSbox"/>
</dbReference>
<name>A0A5B6YSP3_DAVIN</name>
<dbReference type="Pfam" id="PF00319">
    <property type="entry name" value="SRF-TF"/>
    <property type="match status" value="1"/>
</dbReference>
<dbReference type="SMART" id="SM00432">
    <property type="entry name" value="MADS"/>
    <property type="match status" value="1"/>
</dbReference>
<keyword evidence="4" id="KW-0804">Transcription</keyword>
<keyword evidence="5" id="KW-0539">Nucleus</keyword>
<dbReference type="PROSITE" id="PS50066">
    <property type="entry name" value="MADS_BOX_2"/>
    <property type="match status" value="1"/>
</dbReference>
<dbReference type="AlphaFoldDB" id="A0A5B6YSP3"/>
<evidence type="ECO:0000256" key="6">
    <source>
        <dbReference type="SAM" id="MobiDB-lite"/>
    </source>
</evidence>
<dbReference type="InterPro" id="IPR036879">
    <property type="entry name" value="TF_MADSbox_sf"/>
</dbReference>
<organism evidence="8">
    <name type="scientific">Davidia involucrata</name>
    <name type="common">Dove tree</name>
    <dbReference type="NCBI Taxonomy" id="16924"/>
    <lineage>
        <taxon>Eukaryota</taxon>
        <taxon>Viridiplantae</taxon>
        <taxon>Streptophyta</taxon>
        <taxon>Embryophyta</taxon>
        <taxon>Tracheophyta</taxon>
        <taxon>Spermatophyta</taxon>
        <taxon>Magnoliopsida</taxon>
        <taxon>eudicotyledons</taxon>
        <taxon>Gunneridae</taxon>
        <taxon>Pentapetalae</taxon>
        <taxon>asterids</taxon>
        <taxon>Cornales</taxon>
        <taxon>Nyssaceae</taxon>
        <taxon>Davidia</taxon>
    </lineage>
</organism>
<feature type="domain" description="MADS-box" evidence="7">
    <location>
        <begin position="1"/>
        <end position="61"/>
    </location>
</feature>
<dbReference type="GO" id="GO:0046983">
    <property type="term" value="F:protein dimerization activity"/>
    <property type="evidence" value="ECO:0007669"/>
    <property type="project" value="InterPro"/>
</dbReference>
<dbReference type="GO" id="GO:0045944">
    <property type="term" value="P:positive regulation of transcription by RNA polymerase II"/>
    <property type="evidence" value="ECO:0007669"/>
    <property type="project" value="InterPro"/>
</dbReference>
<sequence length="352" mass="39622">MGRVKVQMKRIENNTNRQVTFSKRRKGLIKKAYELCVLCDIDLALIMFSPSGRLSHFSGKKRIEDVLDHYINLQDHDRGGVFQHREYLISTLHQLKTENEIALQLASPVAINSTNVKEVQQEISNLQHQLQIAEDQLRIFEPDPQRFTTIDELESCEKIHLEALNRVTERKKYLLCDHLSAYAQNPSLQTYSWMEIFLDTQERETSSFNNEVIGCWLTESGVNGTNQNHIFVGSDQSCIPIRNHSSTTIYDSLPQVMGVDLEPHGLGGCQINNPSDHHHIPPQWDHACTATELLSALMPPASSLVKSEVASPAGASQMAPHQQVEAMSNCSHVPSSEEGANFEIKLPGLTME</sequence>
<dbReference type="PRINTS" id="PR00404">
    <property type="entry name" value="MADSDOMAIN"/>
</dbReference>
<reference evidence="8" key="1">
    <citation type="submission" date="2019-08" db="EMBL/GenBank/DDBJ databases">
        <title>Reference gene set and small RNA set construction with multiple tissues from Davidia involucrata Baill.</title>
        <authorList>
            <person name="Yang H."/>
            <person name="Zhou C."/>
            <person name="Li G."/>
            <person name="Wang J."/>
            <person name="Gao P."/>
            <person name="Wang M."/>
            <person name="Wang R."/>
            <person name="Zhao Y."/>
        </authorList>
    </citation>
    <scope>NUCLEOTIDE SEQUENCE</scope>
    <source>
        <tissue evidence="8">Mixed with DoveR01_LX</tissue>
    </source>
</reference>
<evidence type="ECO:0000256" key="1">
    <source>
        <dbReference type="ARBA" id="ARBA00004123"/>
    </source>
</evidence>
<dbReference type="FunFam" id="3.40.1810.10:FF:000028">
    <property type="entry name" value="Agamous-like MADS-box protein AGL66 isoform A"/>
    <property type="match status" value="1"/>
</dbReference>
<evidence type="ECO:0000256" key="3">
    <source>
        <dbReference type="ARBA" id="ARBA00023125"/>
    </source>
</evidence>
<dbReference type="GO" id="GO:0005634">
    <property type="term" value="C:nucleus"/>
    <property type="evidence" value="ECO:0007669"/>
    <property type="project" value="UniProtKB-SubCell"/>
</dbReference>
<feature type="compositionally biased region" description="Polar residues" evidence="6">
    <location>
        <begin position="325"/>
        <end position="334"/>
    </location>
</feature>